<keyword evidence="2" id="KW-0732">Signal</keyword>
<proteinExistence type="predicted"/>
<feature type="signal peptide" evidence="2">
    <location>
        <begin position="1"/>
        <end position="22"/>
    </location>
</feature>
<dbReference type="Proteomes" id="UP000663828">
    <property type="component" value="Unassembled WGS sequence"/>
</dbReference>
<feature type="chain" id="PRO_5032731313" description="AB hydrolase-1 domain-containing protein" evidence="2">
    <location>
        <begin position="23"/>
        <end position="317"/>
    </location>
</feature>
<dbReference type="GO" id="GO:0016020">
    <property type="term" value="C:membrane"/>
    <property type="evidence" value="ECO:0007669"/>
    <property type="project" value="TreeGrafter"/>
</dbReference>
<feature type="domain" description="AB hydrolase-1" evidence="3">
    <location>
        <begin position="66"/>
        <end position="187"/>
    </location>
</feature>
<protein>
    <recommendedName>
        <fullName evidence="3">AB hydrolase-1 domain-containing protein</fullName>
    </recommendedName>
</protein>
<dbReference type="SUPFAM" id="SSF53474">
    <property type="entry name" value="alpha/beta-Hydrolases"/>
    <property type="match status" value="1"/>
</dbReference>
<evidence type="ECO:0000259" key="3">
    <source>
        <dbReference type="Pfam" id="PF00561"/>
    </source>
</evidence>
<evidence type="ECO:0000313" key="4">
    <source>
        <dbReference type="EMBL" id="CAF0989557.1"/>
    </source>
</evidence>
<dbReference type="Pfam" id="PF00561">
    <property type="entry name" value="Abhydrolase_1"/>
    <property type="match status" value="1"/>
</dbReference>
<dbReference type="EMBL" id="CAJNOR010000715">
    <property type="protein sequence ID" value="CAF0989557.1"/>
    <property type="molecule type" value="Genomic_DNA"/>
</dbReference>
<name>A0A814FUD0_ADIRI</name>
<evidence type="ECO:0000313" key="5">
    <source>
        <dbReference type="Proteomes" id="UP000663828"/>
    </source>
</evidence>
<dbReference type="PANTHER" id="PTHR43798:SF31">
    <property type="entry name" value="AB HYDROLASE SUPERFAMILY PROTEIN YCLE"/>
    <property type="match status" value="1"/>
</dbReference>
<dbReference type="InterPro" id="IPR000073">
    <property type="entry name" value="AB_hydrolase_1"/>
</dbReference>
<dbReference type="PANTHER" id="PTHR43798">
    <property type="entry name" value="MONOACYLGLYCEROL LIPASE"/>
    <property type="match status" value="1"/>
</dbReference>
<dbReference type="InterPro" id="IPR029058">
    <property type="entry name" value="AB_hydrolase_fold"/>
</dbReference>
<keyword evidence="5" id="KW-1185">Reference proteome</keyword>
<evidence type="ECO:0000256" key="1">
    <source>
        <dbReference type="ARBA" id="ARBA00022801"/>
    </source>
</evidence>
<keyword evidence="1" id="KW-0378">Hydrolase</keyword>
<dbReference type="AlphaFoldDB" id="A0A814FUD0"/>
<accession>A0A814FUD0</accession>
<reference evidence="4" key="1">
    <citation type="submission" date="2021-02" db="EMBL/GenBank/DDBJ databases">
        <authorList>
            <person name="Nowell W R."/>
        </authorList>
    </citation>
    <scope>NUCLEOTIDE SEQUENCE</scope>
</reference>
<dbReference type="Gene3D" id="3.40.50.1820">
    <property type="entry name" value="alpha/beta hydrolase"/>
    <property type="match status" value="1"/>
</dbReference>
<dbReference type="GO" id="GO:0016787">
    <property type="term" value="F:hydrolase activity"/>
    <property type="evidence" value="ECO:0007669"/>
    <property type="project" value="UniProtKB-KW"/>
</dbReference>
<organism evidence="4 5">
    <name type="scientific">Adineta ricciae</name>
    <name type="common">Rotifer</name>
    <dbReference type="NCBI Taxonomy" id="249248"/>
    <lineage>
        <taxon>Eukaryota</taxon>
        <taxon>Metazoa</taxon>
        <taxon>Spiralia</taxon>
        <taxon>Gnathifera</taxon>
        <taxon>Rotifera</taxon>
        <taxon>Eurotatoria</taxon>
        <taxon>Bdelloidea</taxon>
        <taxon>Adinetida</taxon>
        <taxon>Adinetidae</taxon>
        <taxon>Adineta</taxon>
    </lineage>
</organism>
<gene>
    <name evidence="4" type="ORF">XAT740_LOCUS12622</name>
</gene>
<evidence type="ECO:0000256" key="2">
    <source>
        <dbReference type="SAM" id="SignalP"/>
    </source>
</evidence>
<sequence length="317" mass="36706">MKSNRSFICFFLFISSIEIIHTNDQIYPWLNLPSTPSLPHPNQGHFLQLTNHRLWYNICGQSIHSPVLFLHGGLANSDYWSLQIQELQIDFQCIVMDSRGHGRSSSLSSSSESISYELMTSDVIALLDYLHLDKVHVIGWSDGANVGLHLGMNYSHRLFSLFIFGANYKAGEDNQSIPPLFLTYLQRVEVEYKKSHSNEEYEILFDKLLTMWHQSPNWTKVDLEKIPSDLLIWIVSGDRDEVIPREQTETIFKWLPQSGQLTLPRTSHFAFLQDSQMFNLVLRKFLNQNRNSSTNGSTILTRSLNLLSFIFLFRLIF</sequence>
<dbReference type="InterPro" id="IPR050266">
    <property type="entry name" value="AB_hydrolase_sf"/>
</dbReference>
<comment type="caution">
    <text evidence="4">The sequence shown here is derived from an EMBL/GenBank/DDBJ whole genome shotgun (WGS) entry which is preliminary data.</text>
</comment>